<name>A0AAW2I939_9NEOP</name>
<keyword evidence="1" id="KW-0472">Membrane</keyword>
<proteinExistence type="predicted"/>
<reference evidence="2" key="1">
    <citation type="journal article" date="2024" name="Gigascience">
        <title>Chromosome-level genome of the poultry shaft louse Menopon gallinae provides insight into the host-switching and adaptive evolution of parasitic lice.</title>
        <authorList>
            <person name="Xu Y."/>
            <person name="Ma L."/>
            <person name="Liu S."/>
            <person name="Liang Y."/>
            <person name="Liu Q."/>
            <person name="He Z."/>
            <person name="Tian L."/>
            <person name="Duan Y."/>
            <person name="Cai W."/>
            <person name="Li H."/>
            <person name="Song F."/>
        </authorList>
    </citation>
    <scope>NUCLEOTIDE SEQUENCE</scope>
    <source>
        <strain evidence="2">Cailab_2023a</strain>
    </source>
</reference>
<keyword evidence="1" id="KW-1133">Transmembrane helix</keyword>
<dbReference type="PANTHER" id="PTHR13568">
    <property type="entry name" value="FAM11A, B PROTEIN"/>
    <property type="match status" value="1"/>
</dbReference>
<evidence type="ECO:0000256" key="1">
    <source>
        <dbReference type="SAM" id="Phobius"/>
    </source>
</evidence>
<dbReference type="EMBL" id="JARGDH010000001">
    <property type="protein sequence ID" value="KAL0278670.1"/>
    <property type="molecule type" value="Genomic_DNA"/>
</dbReference>
<accession>A0AAW2I939</accession>
<dbReference type="AlphaFoldDB" id="A0AAW2I939"/>
<dbReference type="InterPro" id="IPR019396">
    <property type="entry name" value="TM_Fragile-X-F-assoc"/>
</dbReference>
<comment type="caution">
    <text evidence="2">The sequence shown here is derived from an EMBL/GenBank/DDBJ whole genome shotgun (WGS) entry which is preliminary data.</text>
</comment>
<dbReference type="PANTHER" id="PTHR13568:SF4">
    <property type="entry name" value="TRANSMEMBRANE PROTEIN 60"/>
    <property type="match status" value="1"/>
</dbReference>
<evidence type="ECO:0000313" key="2">
    <source>
        <dbReference type="EMBL" id="KAL0278670.1"/>
    </source>
</evidence>
<feature type="transmembrane region" description="Helical" evidence="1">
    <location>
        <begin position="7"/>
        <end position="24"/>
    </location>
</feature>
<keyword evidence="1" id="KW-0812">Transmembrane</keyword>
<protein>
    <submittedName>
        <fullName evidence="2">Uncharacterized protein</fullName>
    </submittedName>
</protein>
<feature type="transmembrane region" description="Helical" evidence="1">
    <location>
        <begin position="30"/>
        <end position="49"/>
    </location>
</feature>
<gene>
    <name evidence="2" type="ORF">PYX00_000423</name>
</gene>
<feature type="transmembrane region" description="Helical" evidence="1">
    <location>
        <begin position="109"/>
        <end position="125"/>
    </location>
</feature>
<dbReference type="Pfam" id="PF10269">
    <property type="entry name" value="Tmemb_185A"/>
    <property type="match status" value="1"/>
</dbReference>
<sequence>MSLHRSLFTWFTLLVFFVLLVLRLDNRTQWNWFVVFIPIWIFNSILFMYSTFDIVSLCKNRSDYSHNNIVLHMHVIGAVMFKMAFEIMLCSKLESPSINLTIANVMSPLWVILPFMALYIFLTLINK</sequence>
<organism evidence="2">
    <name type="scientific">Menopon gallinae</name>
    <name type="common">poultry shaft louse</name>
    <dbReference type="NCBI Taxonomy" id="328185"/>
    <lineage>
        <taxon>Eukaryota</taxon>
        <taxon>Metazoa</taxon>
        <taxon>Ecdysozoa</taxon>
        <taxon>Arthropoda</taxon>
        <taxon>Hexapoda</taxon>
        <taxon>Insecta</taxon>
        <taxon>Pterygota</taxon>
        <taxon>Neoptera</taxon>
        <taxon>Paraneoptera</taxon>
        <taxon>Psocodea</taxon>
        <taxon>Troctomorpha</taxon>
        <taxon>Phthiraptera</taxon>
        <taxon>Amblycera</taxon>
        <taxon>Menoponidae</taxon>
        <taxon>Menopon</taxon>
    </lineage>
</organism>
<feature type="transmembrane region" description="Helical" evidence="1">
    <location>
        <begin position="69"/>
        <end position="89"/>
    </location>
</feature>